<proteinExistence type="predicted"/>
<evidence type="ECO:0000313" key="2">
    <source>
        <dbReference type="EMBL" id="KAK3247657.1"/>
    </source>
</evidence>
<dbReference type="Proteomes" id="UP001190700">
    <property type="component" value="Unassembled WGS sequence"/>
</dbReference>
<organism evidence="2 3">
    <name type="scientific">Cymbomonas tetramitiformis</name>
    <dbReference type="NCBI Taxonomy" id="36881"/>
    <lineage>
        <taxon>Eukaryota</taxon>
        <taxon>Viridiplantae</taxon>
        <taxon>Chlorophyta</taxon>
        <taxon>Pyramimonadophyceae</taxon>
        <taxon>Pyramimonadales</taxon>
        <taxon>Pyramimonadaceae</taxon>
        <taxon>Cymbomonas</taxon>
    </lineage>
</organism>
<dbReference type="AlphaFoldDB" id="A0AAE0F182"/>
<reference evidence="2 3" key="1">
    <citation type="journal article" date="2015" name="Genome Biol. Evol.">
        <title>Comparative Genomics of a Bacterivorous Green Alga Reveals Evolutionary Causalities and Consequences of Phago-Mixotrophic Mode of Nutrition.</title>
        <authorList>
            <person name="Burns J.A."/>
            <person name="Paasch A."/>
            <person name="Narechania A."/>
            <person name="Kim E."/>
        </authorList>
    </citation>
    <scope>NUCLEOTIDE SEQUENCE [LARGE SCALE GENOMIC DNA]</scope>
    <source>
        <strain evidence="2 3">PLY_AMNH</strain>
    </source>
</reference>
<feature type="region of interest" description="Disordered" evidence="1">
    <location>
        <begin position="1"/>
        <end position="20"/>
    </location>
</feature>
<gene>
    <name evidence="2" type="ORF">CYMTET_42850</name>
</gene>
<protein>
    <submittedName>
        <fullName evidence="2">Uncharacterized protein</fullName>
    </submittedName>
</protein>
<comment type="caution">
    <text evidence="2">The sequence shown here is derived from an EMBL/GenBank/DDBJ whole genome shotgun (WGS) entry which is preliminary data.</text>
</comment>
<dbReference type="EMBL" id="LGRX02028769">
    <property type="protein sequence ID" value="KAK3247657.1"/>
    <property type="molecule type" value="Genomic_DNA"/>
</dbReference>
<evidence type="ECO:0000313" key="3">
    <source>
        <dbReference type="Proteomes" id="UP001190700"/>
    </source>
</evidence>
<name>A0AAE0F182_9CHLO</name>
<accession>A0AAE0F182</accession>
<keyword evidence="3" id="KW-1185">Reference proteome</keyword>
<evidence type="ECO:0000256" key="1">
    <source>
        <dbReference type="SAM" id="MobiDB-lite"/>
    </source>
</evidence>
<sequence>MALHIGSAREESVQRVGAPQTRLKQARLDATCHIKTPTGTGSGFLVEFAGSPCVLTSQQVLHDPDVARSSCATFNISAPPAAFRPDLLFLAYSLPREGCDADDGHLGVILVAAEPSAPLVGALPKLNLYGCNHHTFKPGDEVWMAGHPQETNTVAEELDRVRAAFLSHEDYVSDQFFGKVRTDDEHLKVVCGQVGQVREGSRDGCTFVYDPGLFQVRLLNRFSS</sequence>